<dbReference type="EMBL" id="SDMP01000013">
    <property type="protein sequence ID" value="RYR21426.1"/>
    <property type="molecule type" value="Genomic_DNA"/>
</dbReference>
<accession>A0A445A4S3</accession>
<dbReference type="AlphaFoldDB" id="A0A445A4S3"/>
<comment type="caution">
    <text evidence="1">The sequence shown here is derived from an EMBL/GenBank/DDBJ whole genome shotgun (WGS) entry which is preliminary data.</text>
</comment>
<protein>
    <recommendedName>
        <fullName evidence="3">Transposase MuDR plant domain-containing protein</fullName>
    </recommendedName>
</protein>
<evidence type="ECO:0000313" key="1">
    <source>
        <dbReference type="EMBL" id="RYR21426.1"/>
    </source>
</evidence>
<organism evidence="1 2">
    <name type="scientific">Arachis hypogaea</name>
    <name type="common">Peanut</name>
    <dbReference type="NCBI Taxonomy" id="3818"/>
    <lineage>
        <taxon>Eukaryota</taxon>
        <taxon>Viridiplantae</taxon>
        <taxon>Streptophyta</taxon>
        <taxon>Embryophyta</taxon>
        <taxon>Tracheophyta</taxon>
        <taxon>Spermatophyta</taxon>
        <taxon>Magnoliopsida</taxon>
        <taxon>eudicotyledons</taxon>
        <taxon>Gunneridae</taxon>
        <taxon>Pentapetalae</taxon>
        <taxon>rosids</taxon>
        <taxon>fabids</taxon>
        <taxon>Fabales</taxon>
        <taxon>Fabaceae</taxon>
        <taxon>Papilionoideae</taxon>
        <taxon>50 kb inversion clade</taxon>
        <taxon>dalbergioids sensu lato</taxon>
        <taxon>Dalbergieae</taxon>
        <taxon>Pterocarpus clade</taxon>
        <taxon>Arachis</taxon>
    </lineage>
</organism>
<reference evidence="1 2" key="1">
    <citation type="submission" date="2019-01" db="EMBL/GenBank/DDBJ databases">
        <title>Sequencing of cultivated peanut Arachis hypogaea provides insights into genome evolution and oil improvement.</title>
        <authorList>
            <person name="Chen X."/>
        </authorList>
    </citation>
    <scope>NUCLEOTIDE SEQUENCE [LARGE SCALE GENOMIC DNA]</scope>
    <source>
        <strain evidence="2">cv. Fuhuasheng</strain>
        <tissue evidence="1">Leaves</tissue>
    </source>
</reference>
<evidence type="ECO:0000313" key="2">
    <source>
        <dbReference type="Proteomes" id="UP000289738"/>
    </source>
</evidence>
<dbReference type="Proteomes" id="UP000289738">
    <property type="component" value="Chromosome B03"/>
</dbReference>
<evidence type="ECO:0008006" key="3">
    <source>
        <dbReference type="Google" id="ProtNLM"/>
    </source>
</evidence>
<proteinExistence type="predicted"/>
<name>A0A445A4S3_ARAHY</name>
<gene>
    <name evidence="1" type="ORF">Ahy_B03g066713</name>
</gene>
<keyword evidence="2" id="KW-1185">Reference proteome</keyword>
<sequence>MEGTANIVIYHNSEVVRNTYESVSFACENIFSFVVLCTITFMKLQYGICQSIEVDILKGVTNILYRSPIVVFGSLIQFEVMPIIDETSIQRMFHIHQQTQVQHPRIDLCIEFEHIVADEVQHDKDVQDDRAEAYLGMNNDSDEEFEATYEAGDEDEDDDGGGEVVATTLVVPAAAVSQPIDVPPFMRILDLDVMHAPEFSNMQTYNGRHTCFMGTISQDHFKLDSDTIVEDMKSLVESNPSIKVKFIISEVQARFNYTVSCWKTWLAKQKSIVKVFGGWKESY</sequence>